<dbReference type="Proteomes" id="UP000050342">
    <property type="component" value="Unassembled WGS sequence"/>
</dbReference>
<feature type="compositionally biased region" description="Polar residues" evidence="1">
    <location>
        <begin position="45"/>
        <end position="54"/>
    </location>
</feature>
<organism evidence="2 3">
    <name type="scientific">Pseudomonas endophytica</name>
    <dbReference type="NCBI Taxonomy" id="1563157"/>
    <lineage>
        <taxon>Bacteria</taxon>
        <taxon>Pseudomonadati</taxon>
        <taxon>Pseudomonadota</taxon>
        <taxon>Gammaproteobacteria</taxon>
        <taxon>Pseudomonadales</taxon>
        <taxon>Pseudomonadaceae</taxon>
        <taxon>Pseudomonas</taxon>
    </lineage>
</organism>
<dbReference type="RefSeq" id="WP_055105005.1">
    <property type="nucleotide sequence ID" value="NZ_LLWH01000239.1"/>
</dbReference>
<dbReference type="STRING" id="1563157.AQS70_18075"/>
<reference evidence="2 3" key="1">
    <citation type="submission" date="2015-10" db="EMBL/GenBank/DDBJ databases">
        <title>Pseudomonas helleri sp. nov. and Pseudomonas weihenstephanensis sp. nov., isolated from raw cows milk.</title>
        <authorList>
            <person name="Von Neubeck M."/>
            <person name="Huptas C."/>
            <person name="Wenning M."/>
            <person name="Scherer S."/>
        </authorList>
    </citation>
    <scope>NUCLEOTIDE SEQUENCE [LARGE SCALE GENOMIC DNA]</scope>
    <source>
        <strain evidence="2 3">BSTT44</strain>
    </source>
</reference>
<protein>
    <submittedName>
        <fullName evidence="2">Uncharacterized protein</fullName>
    </submittedName>
</protein>
<name>A0A0Q0SXD2_9PSED</name>
<dbReference type="OrthoDB" id="6986897at2"/>
<keyword evidence="3" id="KW-1185">Reference proteome</keyword>
<dbReference type="EMBL" id="LLWH01000239">
    <property type="protein sequence ID" value="KQB51494.1"/>
    <property type="molecule type" value="Genomic_DNA"/>
</dbReference>
<evidence type="ECO:0000256" key="1">
    <source>
        <dbReference type="SAM" id="MobiDB-lite"/>
    </source>
</evidence>
<feature type="region of interest" description="Disordered" evidence="1">
    <location>
        <begin position="43"/>
        <end position="83"/>
    </location>
</feature>
<proteinExistence type="predicted"/>
<evidence type="ECO:0000313" key="2">
    <source>
        <dbReference type="EMBL" id="KQB51494.1"/>
    </source>
</evidence>
<evidence type="ECO:0000313" key="3">
    <source>
        <dbReference type="Proteomes" id="UP000050342"/>
    </source>
</evidence>
<dbReference type="AlphaFoldDB" id="A0A0Q0SXD2"/>
<gene>
    <name evidence="2" type="ORF">AQS70_18075</name>
</gene>
<comment type="caution">
    <text evidence="2">The sequence shown here is derived from an EMBL/GenBank/DDBJ whole genome shotgun (WGS) entry which is preliminary data.</text>
</comment>
<accession>A0A0Q0SXD2</accession>
<feature type="region of interest" description="Disordered" evidence="1">
    <location>
        <begin position="1"/>
        <end position="26"/>
    </location>
</feature>
<sequence>MTTPTPPTAPDAVSDDATENDATVATPQKAVIPAFTFPFKPSEFAKNQANTKGQTHYKKGEGHGHTKTPGAAPPGTRRSMGKR</sequence>